<name>V4ATH5_LOTGI</name>
<dbReference type="PANTHER" id="PTHR43829:SF9">
    <property type="entry name" value="AQUAPORIN-9"/>
    <property type="match status" value="1"/>
</dbReference>
<dbReference type="GO" id="GO:0015254">
    <property type="term" value="F:glycerol channel activity"/>
    <property type="evidence" value="ECO:0007669"/>
    <property type="project" value="TreeGrafter"/>
</dbReference>
<feature type="transmembrane region" description="Helical" evidence="8">
    <location>
        <begin position="143"/>
        <end position="160"/>
    </location>
</feature>
<dbReference type="OMA" id="ILCVEAH"/>
<keyword evidence="6 8" id="KW-0472">Membrane</keyword>
<feature type="transmembrane region" description="Helical" evidence="8">
    <location>
        <begin position="172"/>
        <end position="196"/>
    </location>
</feature>
<dbReference type="STRING" id="225164.V4ATH5"/>
<evidence type="ECO:0000256" key="4">
    <source>
        <dbReference type="ARBA" id="ARBA00022692"/>
    </source>
</evidence>
<evidence type="ECO:0008006" key="11">
    <source>
        <dbReference type="Google" id="ProtNLM"/>
    </source>
</evidence>
<dbReference type="GO" id="GO:0016323">
    <property type="term" value="C:basolateral plasma membrane"/>
    <property type="evidence" value="ECO:0007669"/>
    <property type="project" value="TreeGrafter"/>
</dbReference>
<dbReference type="SUPFAM" id="SSF81338">
    <property type="entry name" value="Aquaporin-like"/>
    <property type="match status" value="1"/>
</dbReference>
<reference evidence="9 10" key="1">
    <citation type="journal article" date="2013" name="Nature">
        <title>Insights into bilaterian evolution from three spiralian genomes.</title>
        <authorList>
            <person name="Simakov O."/>
            <person name="Marletaz F."/>
            <person name="Cho S.J."/>
            <person name="Edsinger-Gonzales E."/>
            <person name="Havlak P."/>
            <person name="Hellsten U."/>
            <person name="Kuo D.H."/>
            <person name="Larsson T."/>
            <person name="Lv J."/>
            <person name="Arendt D."/>
            <person name="Savage R."/>
            <person name="Osoegawa K."/>
            <person name="de Jong P."/>
            <person name="Grimwood J."/>
            <person name="Chapman J.A."/>
            <person name="Shapiro H."/>
            <person name="Aerts A."/>
            <person name="Otillar R.P."/>
            <person name="Terry A.Y."/>
            <person name="Boore J.L."/>
            <person name="Grigoriev I.V."/>
            <person name="Lindberg D.R."/>
            <person name="Seaver E.C."/>
            <person name="Weisblat D.A."/>
            <person name="Putnam N.H."/>
            <person name="Rokhsar D.S."/>
        </authorList>
    </citation>
    <scope>NUCLEOTIDE SEQUENCE [LARGE SCALE GENOMIC DNA]</scope>
</reference>
<evidence type="ECO:0000313" key="10">
    <source>
        <dbReference type="Proteomes" id="UP000030746"/>
    </source>
</evidence>
<dbReference type="CTD" id="20237533"/>
<feature type="transmembrane region" description="Helical" evidence="8">
    <location>
        <begin position="225"/>
        <end position="244"/>
    </location>
</feature>
<evidence type="ECO:0000256" key="3">
    <source>
        <dbReference type="ARBA" id="ARBA00022448"/>
    </source>
</evidence>
<evidence type="ECO:0000256" key="7">
    <source>
        <dbReference type="RuleBase" id="RU000477"/>
    </source>
</evidence>
<dbReference type="GeneID" id="20237533"/>
<dbReference type="HOGENOM" id="CLU_020019_9_1_1"/>
<dbReference type="Pfam" id="PF00230">
    <property type="entry name" value="MIP"/>
    <property type="match status" value="1"/>
</dbReference>
<keyword evidence="4 7" id="KW-0812">Transmembrane</keyword>
<dbReference type="Proteomes" id="UP000030746">
    <property type="component" value="Unassembled WGS sequence"/>
</dbReference>
<evidence type="ECO:0000256" key="2">
    <source>
        <dbReference type="ARBA" id="ARBA00006175"/>
    </source>
</evidence>
<dbReference type="InterPro" id="IPR050363">
    <property type="entry name" value="MIP/Aquaporin"/>
</dbReference>
<dbReference type="InterPro" id="IPR023271">
    <property type="entry name" value="Aquaporin-like"/>
</dbReference>
<evidence type="ECO:0000256" key="6">
    <source>
        <dbReference type="ARBA" id="ARBA00023136"/>
    </source>
</evidence>
<dbReference type="CDD" id="cd00333">
    <property type="entry name" value="MIP"/>
    <property type="match status" value="1"/>
</dbReference>
<keyword evidence="10" id="KW-1185">Reference proteome</keyword>
<dbReference type="OrthoDB" id="3222at2759"/>
<evidence type="ECO:0000256" key="5">
    <source>
        <dbReference type="ARBA" id="ARBA00022989"/>
    </source>
</evidence>
<comment type="subcellular location">
    <subcellularLocation>
        <location evidence="1">Membrane</location>
        <topology evidence="1">Multi-pass membrane protein</topology>
    </subcellularLocation>
</comment>
<evidence type="ECO:0000256" key="8">
    <source>
        <dbReference type="SAM" id="Phobius"/>
    </source>
</evidence>
<evidence type="ECO:0000313" key="9">
    <source>
        <dbReference type="EMBL" id="ESP00593.1"/>
    </source>
</evidence>
<dbReference type="KEGG" id="lgi:LOTGIDRAFT_157872"/>
<dbReference type="AlphaFoldDB" id="V4ATH5"/>
<sequence>MSSEWIINFNSLVQKTSQTFGNGSVAQVVLSKGTAGGPETIYWSWGLGVTMGVYVAGGISGAHLNPAVTLTMACLKKTSWKRVPFYMLAQYLGAFIASVMVFVVYLDSINNYDGGIRAVIGDKSTAGIWSTYPQSHLSTINGFGDQIFGTALLLICVLAVTDRKNMKPDSGLVPLSIGLIVVVIGMTFGYNCGYAINPARDLGPRIFTAIAGWGEEPFSFRNYNWFWVPVIGSHIGALVGAAIYQLCVGLHWPLDQNDEILKIPNNVYENEVSEMESCKKEVDTHL</sequence>
<dbReference type="PRINTS" id="PR00783">
    <property type="entry name" value="MINTRINSICP"/>
</dbReference>
<keyword evidence="5 8" id="KW-1133">Transmembrane helix</keyword>
<comment type="similarity">
    <text evidence="2 7">Belongs to the MIP/aquaporin (TC 1.A.8) family.</text>
</comment>
<keyword evidence="3 7" id="KW-0813">Transport</keyword>
<dbReference type="GO" id="GO:0015250">
    <property type="term" value="F:water channel activity"/>
    <property type="evidence" value="ECO:0007669"/>
    <property type="project" value="TreeGrafter"/>
</dbReference>
<dbReference type="PANTHER" id="PTHR43829">
    <property type="entry name" value="AQUAPORIN OR AQUAGLYCEROPORIN RELATED"/>
    <property type="match status" value="1"/>
</dbReference>
<feature type="transmembrane region" description="Helical" evidence="8">
    <location>
        <begin position="85"/>
        <end position="106"/>
    </location>
</feature>
<gene>
    <name evidence="9" type="ORF">LOTGIDRAFT_157872</name>
</gene>
<organism evidence="9 10">
    <name type="scientific">Lottia gigantea</name>
    <name type="common">Giant owl limpet</name>
    <dbReference type="NCBI Taxonomy" id="225164"/>
    <lineage>
        <taxon>Eukaryota</taxon>
        <taxon>Metazoa</taxon>
        <taxon>Spiralia</taxon>
        <taxon>Lophotrochozoa</taxon>
        <taxon>Mollusca</taxon>
        <taxon>Gastropoda</taxon>
        <taxon>Patellogastropoda</taxon>
        <taxon>Lottioidea</taxon>
        <taxon>Lottiidae</taxon>
        <taxon>Lottia</taxon>
    </lineage>
</organism>
<dbReference type="NCBIfam" id="TIGR00861">
    <property type="entry name" value="MIP"/>
    <property type="match status" value="1"/>
</dbReference>
<proteinExistence type="inferred from homology"/>
<dbReference type="InterPro" id="IPR000425">
    <property type="entry name" value="MIP"/>
</dbReference>
<dbReference type="InterPro" id="IPR022357">
    <property type="entry name" value="MIP_CS"/>
</dbReference>
<protein>
    <recommendedName>
        <fullName evidence="11">Aquaglyceroporin-3</fullName>
    </recommendedName>
</protein>
<dbReference type="EMBL" id="KB200701">
    <property type="protein sequence ID" value="ESP00593.1"/>
    <property type="molecule type" value="Genomic_DNA"/>
</dbReference>
<accession>V4ATH5</accession>
<evidence type="ECO:0000256" key="1">
    <source>
        <dbReference type="ARBA" id="ARBA00004141"/>
    </source>
</evidence>
<dbReference type="PROSITE" id="PS00221">
    <property type="entry name" value="MIP"/>
    <property type="match status" value="1"/>
</dbReference>
<dbReference type="Gene3D" id="1.20.1080.10">
    <property type="entry name" value="Glycerol uptake facilitator protein"/>
    <property type="match status" value="1"/>
</dbReference>
<dbReference type="RefSeq" id="XP_009048712.1">
    <property type="nucleotide sequence ID" value="XM_009050464.1"/>
</dbReference>
<feature type="transmembrane region" description="Helical" evidence="8">
    <location>
        <begin position="42"/>
        <end position="64"/>
    </location>
</feature>